<dbReference type="Proteomes" id="UP000091857">
    <property type="component" value="Chromosome 3"/>
</dbReference>
<reference evidence="2" key="1">
    <citation type="journal article" date="2016" name="Nat. Biotechnol.">
        <title>Sequencing wild and cultivated cassava and related species reveals extensive interspecific hybridization and genetic diversity.</title>
        <authorList>
            <person name="Bredeson J.V."/>
            <person name="Lyons J.B."/>
            <person name="Prochnik S.E."/>
            <person name="Wu G.A."/>
            <person name="Ha C.M."/>
            <person name="Edsinger-Gonzales E."/>
            <person name="Grimwood J."/>
            <person name="Schmutz J."/>
            <person name="Rabbi I.Y."/>
            <person name="Egesi C."/>
            <person name="Nauluvula P."/>
            <person name="Lebot V."/>
            <person name="Ndunguru J."/>
            <person name="Mkamilo G."/>
            <person name="Bart R.S."/>
            <person name="Setter T.L."/>
            <person name="Gleadow R.M."/>
            <person name="Kulakow P."/>
            <person name="Ferguson M.E."/>
            <person name="Rounsley S."/>
            <person name="Rokhsar D.S."/>
        </authorList>
    </citation>
    <scope>NUCLEOTIDE SEQUENCE [LARGE SCALE GENOMIC DNA]</scope>
    <source>
        <strain evidence="2">cv. AM560-2</strain>
    </source>
</reference>
<keyword evidence="2" id="KW-1185">Reference proteome</keyword>
<dbReference type="EMBL" id="CM004389">
    <property type="protein sequence ID" value="KAG8658516.1"/>
    <property type="molecule type" value="Genomic_DNA"/>
</dbReference>
<evidence type="ECO:0000313" key="1">
    <source>
        <dbReference type="EMBL" id="KAG8658516.1"/>
    </source>
</evidence>
<gene>
    <name evidence="1" type="ORF">MANES_03G158800v8</name>
</gene>
<evidence type="ECO:0000313" key="2">
    <source>
        <dbReference type="Proteomes" id="UP000091857"/>
    </source>
</evidence>
<sequence>MGILFSSANFLSVYPKVKVRTQGQGDQRAEHHHNWNSLLSFKDIQFLLLQDSCFPVKEYRDVFAPLTARIPETYVPKVLPPTLIESASEELDKKSNSDEEDRPNIRASAVPRPRAVVSSPDNDAVIGNKNRVKAVRPSALMNHHSVQSRHAQCKVAPSQAVDGSPLNTWKPKDTVDNNLKGKKLSATEISSQRRNITNNKPSSARIPEFCHTH</sequence>
<accession>A0ACB7I278</accession>
<comment type="caution">
    <text evidence="1">The sequence shown here is derived from an EMBL/GenBank/DDBJ whole genome shotgun (WGS) entry which is preliminary data.</text>
</comment>
<protein>
    <submittedName>
        <fullName evidence="1">Uncharacterized protein</fullName>
    </submittedName>
</protein>
<organism evidence="1 2">
    <name type="scientific">Manihot esculenta</name>
    <name type="common">Cassava</name>
    <name type="synonym">Jatropha manihot</name>
    <dbReference type="NCBI Taxonomy" id="3983"/>
    <lineage>
        <taxon>Eukaryota</taxon>
        <taxon>Viridiplantae</taxon>
        <taxon>Streptophyta</taxon>
        <taxon>Embryophyta</taxon>
        <taxon>Tracheophyta</taxon>
        <taxon>Spermatophyta</taxon>
        <taxon>Magnoliopsida</taxon>
        <taxon>eudicotyledons</taxon>
        <taxon>Gunneridae</taxon>
        <taxon>Pentapetalae</taxon>
        <taxon>rosids</taxon>
        <taxon>fabids</taxon>
        <taxon>Malpighiales</taxon>
        <taxon>Euphorbiaceae</taxon>
        <taxon>Crotonoideae</taxon>
        <taxon>Manihoteae</taxon>
        <taxon>Manihot</taxon>
    </lineage>
</organism>
<name>A0ACB7I278_MANES</name>
<proteinExistence type="predicted"/>